<dbReference type="EMBL" id="NGFP01000018">
    <property type="protein sequence ID" value="OUC98647.1"/>
    <property type="molecule type" value="Genomic_DNA"/>
</dbReference>
<feature type="signal peptide" evidence="4">
    <location>
        <begin position="1"/>
        <end position="25"/>
    </location>
</feature>
<evidence type="ECO:0000313" key="6">
    <source>
        <dbReference type="EMBL" id="OUC98647.1"/>
    </source>
</evidence>
<dbReference type="PANTHER" id="PTHR30290">
    <property type="entry name" value="PERIPLASMIC BINDING COMPONENT OF ABC TRANSPORTER"/>
    <property type="match status" value="1"/>
</dbReference>
<dbReference type="Gene3D" id="3.40.190.10">
    <property type="entry name" value="Periplasmic binding protein-like II"/>
    <property type="match status" value="1"/>
</dbReference>
<feature type="chain" id="PRO_5038479170" description="Solute-binding protein family 5 domain-containing protein" evidence="4">
    <location>
        <begin position="26"/>
        <end position="524"/>
    </location>
</feature>
<comment type="caution">
    <text evidence="6">The sequence shown here is derived from an EMBL/GenBank/DDBJ whole genome shotgun (WGS) entry which is preliminary data.</text>
</comment>
<dbReference type="GO" id="GO:0043190">
    <property type="term" value="C:ATP-binding cassette (ABC) transporter complex"/>
    <property type="evidence" value="ECO:0007669"/>
    <property type="project" value="InterPro"/>
</dbReference>
<dbReference type="RefSeq" id="WP_086569230.1">
    <property type="nucleotide sequence ID" value="NZ_NGFP01000018.1"/>
</dbReference>
<accession>A0A243RU74</accession>
<dbReference type="Proteomes" id="UP000194761">
    <property type="component" value="Unassembled WGS sequence"/>
</dbReference>
<proteinExistence type="inferred from homology"/>
<dbReference type="PROSITE" id="PS51257">
    <property type="entry name" value="PROKAR_LIPOPROTEIN"/>
    <property type="match status" value="1"/>
</dbReference>
<dbReference type="AlphaFoldDB" id="A0A243RU74"/>
<organism evidence="6 7">
    <name type="scientific">Streptosporangium minutum</name>
    <dbReference type="NCBI Taxonomy" id="569862"/>
    <lineage>
        <taxon>Bacteria</taxon>
        <taxon>Bacillati</taxon>
        <taxon>Actinomycetota</taxon>
        <taxon>Actinomycetes</taxon>
        <taxon>Streptosporangiales</taxon>
        <taxon>Streptosporangiaceae</taxon>
        <taxon>Streptosporangium</taxon>
    </lineage>
</organism>
<dbReference type="GO" id="GO:0042597">
    <property type="term" value="C:periplasmic space"/>
    <property type="evidence" value="ECO:0007669"/>
    <property type="project" value="UniProtKB-ARBA"/>
</dbReference>
<keyword evidence="7" id="KW-1185">Reference proteome</keyword>
<evidence type="ECO:0000256" key="3">
    <source>
        <dbReference type="ARBA" id="ARBA00022729"/>
    </source>
</evidence>
<evidence type="ECO:0000259" key="5">
    <source>
        <dbReference type="Pfam" id="PF00496"/>
    </source>
</evidence>
<dbReference type="GO" id="GO:0015833">
    <property type="term" value="P:peptide transport"/>
    <property type="evidence" value="ECO:0007669"/>
    <property type="project" value="TreeGrafter"/>
</dbReference>
<keyword evidence="2" id="KW-0813">Transport</keyword>
<dbReference type="PIRSF" id="PIRSF002741">
    <property type="entry name" value="MppA"/>
    <property type="match status" value="1"/>
</dbReference>
<dbReference type="InterPro" id="IPR000914">
    <property type="entry name" value="SBP_5_dom"/>
</dbReference>
<dbReference type="SUPFAM" id="SSF53850">
    <property type="entry name" value="Periplasmic binding protein-like II"/>
    <property type="match status" value="1"/>
</dbReference>
<evidence type="ECO:0000313" key="7">
    <source>
        <dbReference type="Proteomes" id="UP000194761"/>
    </source>
</evidence>
<evidence type="ECO:0000256" key="4">
    <source>
        <dbReference type="SAM" id="SignalP"/>
    </source>
</evidence>
<sequence>MSAKPYTLLAGAMCGALLLSGCATNGGSGGGKANADTFTLATAAPPNVLDIAHGFNTSSTLVQFAILDTVVTLGEDGSIQPLLAESWTEPKPGTYVFKLRSGVVFSDGSPMTADDVAYSLRRHTDPKVASQAASTVTLVKKVEATGEHEVTVELKSPSPTFLPNAALVWQVVPRKLAEAHPDDLGTPEAPTLGTGPYKVASFSVDGLTLERNDKWWGGRAPMAKVKITAISEPEALRLAVASGSVDGTMEVPPQNARKWEGMKQVKVRFYPGMSIAFLALNVKDKYLSDVHVRRAIAHAVDREAVQRTAVGDKASAASTILPLPQLQALYGPAHEQVVASLPAYPHDLTAAKAEMAQSAYPDGFTIKVTHATDDQRVDALQSVAADLAKIGIRVELKAMPRDAERAKRFRHEDLTMSLSQLGYGTPDPGETLPDLLGSTAAKPQGFNFAQYTSPELDSRIDRMLGLKGEERKQAVTEILTEAAKQMPYVPLYYVHSGIAMNEKFTEKIGPWTIQQIASIKPAGN</sequence>
<dbReference type="InterPro" id="IPR030678">
    <property type="entry name" value="Peptide/Ni-bd"/>
</dbReference>
<dbReference type="PANTHER" id="PTHR30290:SF9">
    <property type="entry name" value="OLIGOPEPTIDE-BINDING PROTEIN APPA"/>
    <property type="match status" value="1"/>
</dbReference>
<evidence type="ECO:0000256" key="2">
    <source>
        <dbReference type="ARBA" id="ARBA00022448"/>
    </source>
</evidence>
<comment type="similarity">
    <text evidence="1">Belongs to the bacterial solute-binding protein 5 family.</text>
</comment>
<reference evidence="6 7" key="1">
    <citation type="submission" date="2017-05" db="EMBL/GenBank/DDBJ databases">
        <title>Biotechnological potential of actinobacteria isolated from South African environments.</title>
        <authorList>
            <person name="Le Roes-Hill M."/>
            <person name="Prins A."/>
            <person name="Durrell K.A."/>
        </authorList>
    </citation>
    <scope>NUCLEOTIDE SEQUENCE [LARGE SCALE GENOMIC DNA]</scope>
    <source>
        <strain evidence="6">M26</strain>
    </source>
</reference>
<dbReference type="Gene3D" id="3.10.105.10">
    <property type="entry name" value="Dipeptide-binding Protein, Domain 3"/>
    <property type="match status" value="1"/>
</dbReference>
<keyword evidence="3 4" id="KW-0732">Signal</keyword>
<feature type="domain" description="Solute-binding protein family 5" evidence="5">
    <location>
        <begin position="79"/>
        <end position="440"/>
    </location>
</feature>
<dbReference type="Pfam" id="PF00496">
    <property type="entry name" value="SBP_bac_5"/>
    <property type="match status" value="1"/>
</dbReference>
<evidence type="ECO:0000256" key="1">
    <source>
        <dbReference type="ARBA" id="ARBA00005695"/>
    </source>
</evidence>
<protein>
    <recommendedName>
        <fullName evidence="5">Solute-binding protein family 5 domain-containing protein</fullName>
    </recommendedName>
</protein>
<dbReference type="GO" id="GO:1904680">
    <property type="term" value="F:peptide transmembrane transporter activity"/>
    <property type="evidence" value="ECO:0007669"/>
    <property type="project" value="TreeGrafter"/>
</dbReference>
<dbReference type="InterPro" id="IPR039424">
    <property type="entry name" value="SBP_5"/>
</dbReference>
<name>A0A243RU74_9ACTN</name>
<gene>
    <name evidence="6" type="ORF">CA984_06420</name>
</gene>
<dbReference type="CDD" id="cd00995">
    <property type="entry name" value="PBP2_NikA_DppA_OppA_like"/>
    <property type="match status" value="1"/>
</dbReference>